<feature type="transmembrane region" description="Helical" evidence="1">
    <location>
        <begin position="106"/>
        <end position="127"/>
    </location>
</feature>
<protein>
    <recommendedName>
        <fullName evidence="4">DUF423 domain-containing protein</fullName>
    </recommendedName>
</protein>
<dbReference type="RefSeq" id="WP_267614591.1">
    <property type="nucleotide sequence ID" value="NZ_JAOVZQ010000001.1"/>
</dbReference>
<keyword evidence="3" id="KW-1185">Reference proteome</keyword>
<feature type="transmembrane region" description="Helical" evidence="1">
    <location>
        <begin position="74"/>
        <end position="94"/>
    </location>
</feature>
<organism evidence="2 3">
    <name type="scientific">Hoeflea ulvae</name>
    <dbReference type="NCBI Taxonomy" id="2983764"/>
    <lineage>
        <taxon>Bacteria</taxon>
        <taxon>Pseudomonadati</taxon>
        <taxon>Pseudomonadota</taxon>
        <taxon>Alphaproteobacteria</taxon>
        <taxon>Hyphomicrobiales</taxon>
        <taxon>Rhizobiaceae</taxon>
        <taxon>Hoeflea</taxon>
    </lineage>
</organism>
<gene>
    <name evidence="2" type="ORF">OEG82_22520</name>
</gene>
<feature type="transmembrane region" description="Helical" evidence="1">
    <location>
        <begin position="12"/>
        <end position="32"/>
    </location>
</feature>
<name>A0ABT3YM19_9HYPH</name>
<accession>A0ABT3YM19</accession>
<reference evidence="2" key="1">
    <citation type="submission" date="2022-10" db="EMBL/GenBank/DDBJ databases">
        <title>Hoeflea sp. J2-29, isolated from marine algae.</title>
        <authorList>
            <person name="Kristyanto S."/>
            <person name="Kim J.M."/>
            <person name="Jeon C.O."/>
        </authorList>
    </citation>
    <scope>NUCLEOTIDE SEQUENCE</scope>
    <source>
        <strain evidence="2">J2-29</strain>
    </source>
</reference>
<sequence length="130" mass="13805">MTHHSGWSLKAAAVVGMVFGLLTIVSGGNALFGDAAARAAVGNAVPFVLWFNFAAGFAYVAAGGGLLFRHRWALWLSLAIVIATVLVFAAFALHVQRGGPYEMRTVGAMVLRTGVWLIISVLAWGALRHR</sequence>
<keyword evidence="1" id="KW-0472">Membrane</keyword>
<dbReference type="EMBL" id="JAOVZQ010000001">
    <property type="protein sequence ID" value="MCY0096765.1"/>
    <property type="molecule type" value="Genomic_DNA"/>
</dbReference>
<dbReference type="Proteomes" id="UP001081283">
    <property type="component" value="Unassembled WGS sequence"/>
</dbReference>
<evidence type="ECO:0000313" key="2">
    <source>
        <dbReference type="EMBL" id="MCY0096765.1"/>
    </source>
</evidence>
<comment type="caution">
    <text evidence="2">The sequence shown here is derived from an EMBL/GenBank/DDBJ whole genome shotgun (WGS) entry which is preliminary data.</text>
</comment>
<evidence type="ECO:0000313" key="3">
    <source>
        <dbReference type="Proteomes" id="UP001081283"/>
    </source>
</evidence>
<keyword evidence="1" id="KW-0812">Transmembrane</keyword>
<feature type="transmembrane region" description="Helical" evidence="1">
    <location>
        <begin position="44"/>
        <end position="67"/>
    </location>
</feature>
<keyword evidence="1" id="KW-1133">Transmembrane helix</keyword>
<evidence type="ECO:0008006" key="4">
    <source>
        <dbReference type="Google" id="ProtNLM"/>
    </source>
</evidence>
<proteinExistence type="predicted"/>
<evidence type="ECO:0000256" key="1">
    <source>
        <dbReference type="SAM" id="Phobius"/>
    </source>
</evidence>